<evidence type="ECO:0000256" key="1">
    <source>
        <dbReference type="SAM" id="MobiDB-lite"/>
    </source>
</evidence>
<gene>
    <name evidence="2" type="ORF">H0S73_03245</name>
</gene>
<dbReference type="EMBL" id="JACDXJ010000001">
    <property type="protein sequence ID" value="MBA1155142.1"/>
    <property type="molecule type" value="Genomic_DNA"/>
</dbReference>
<sequence length="57" mass="6725">MTENPENREGDRVRLRQYRQDRETENDGLLQSVLHRIPPTASRLQQIPPMVLPDIPF</sequence>
<comment type="caution">
    <text evidence="2">The sequence shown here is derived from an EMBL/GenBank/DDBJ whole genome shotgun (WGS) entry which is preliminary data.</text>
</comment>
<keyword evidence="3" id="KW-1185">Reference proteome</keyword>
<protein>
    <submittedName>
        <fullName evidence="2">Uncharacterized protein</fullName>
    </submittedName>
</protein>
<name>A0A838BK84_9HYPH</name>
<dbReference type="Proteomes" id="UP000572984">
    <property type="component" value="Unassembled WGS sequence"/>
</dbReference>
<feature type="compositionally biased region" description="Basic and acidic residues" evidence="1">
    <location>
        <begin position="1"/>
        <end position="25"/>
    </location>
</feature>
<dbReference type="AlphaFoldDB" id="A0A838BK84"/>
<feature type="region of interest" description="Disordered" evidence="1">
    <location>
        <begin position="1"/>
        <end position="27"/>
    </location>
</feature>
<accession>A0A838BK84</accession>
<proteinExistence type="predicted"/>
<evidence type="ECO:0000313" key="3">
    <source>
        <dbReference type="Proteomes" id="UP000572984"/>
    </source>
</evidence>
<organism evidence="2 3">
    <name type="scientific">Microvirga mediterraneensis</name>
    <dbReference type="NCBI Taxonomy" id="2754695"/>
    <lineage>
        <taxon>Bacteria</taxon>
        <taxon>Pseudomonadati</taxon>
        <taxon>Pseudomonadota</taxon>
        <taxon>Alphaproteobacteria</taxon>
        <taxon>Hyphomicrobiales</taxon>
        <taxon>Methylobacteriaceae</taxon>
        <taxon>Microvirga</taxon>
    </lineage>
</organism>
<evidence type="ECO:0000313" key="2">
    <source>
        <dbReference type="EMBL" id="MBA1155142.1"/>
    </source>
</evidence>
<reference evidence="2 3" key="1">
    <citation type="submission" date="2020-07" db="EMBL/GenBank/DDBJ databases">
        <title>Draft genome and description of Microvirga mediterraneensis Marseille-Q2068 sp. nov.</title>
        <authorList>
            <person name="Boxberger M."/>
        </authorList>
    </citation>
    <scope>NUCLEOTIDE SEQUENCE [LARGE SCALE GENOMIC DNA]</scope>
    <source>
        <strain evidence="2 3">Marseille-Q2068</strain>
    </source>
</reference>
<dbReference type="RefSeq" id="WP_181050807.1">
    <property type="nucleotide sequence ID" value="NZ_JACDXJ010000001.1"/>
</dbReference>